<feature type="compositionally biased region" description="Basic and acidic residues" evidence="1">
    <location>
        <begin position="16"/>
        <end position="32"/>
    </location>
</feature>
<evidence type="ECO:0000313" key="3">
    <source>
        <dbReference type="Proteomes" id="UP001055439"/>
    </source>
</evidence>
<keyword evidence="3" id="KW-1185">Reference proteome</keyword>
<dbReference type="EMBL" id="CP097502">
    <property type="protein sequence ID" value="URD75909.1"/>
    <property type="molecule type" value="Genomic_DNA"/>
</dbReference>
<gene>
    <name evidence="2" type="ORF">MUK42_10061</name>
</gene>
<feature type="compositionally biased region" description="Polar residues" evidence="1">
    <location>
        <begin position="1"/>
        <end position="13"/>
    </location>
</feature>
<accession>A0A9E7EEP9</accession>
<feature type="region of interest" description="Disordered" evidence="1">
    <location>
        <begin position="1"/>
        <end position="32"/>
    </location>
</feature>
<dbReference type="Proteomes" id="UP001055439">
    <property type="component" value="Chromosome 1"/>
</dbReference>
<name>A0A9E7EEP9_9LILI</name>
<dbReference type="AlphaFoldDB" id="A0A9E7EEP9"/>
<protein>
    <submittedName>
        <fullName evidence="2">Uncharacterized protein</fullName>
    </submittedName>
</protein>
<proteinExistence type="predicted"/>
<evidence type="ECO:0000256" key="1">
    <source>
        <dbReference type="SAM" id="MobiDB-lite"/>
    </source>
</evidence>
<evidence type="ECO:0000313" key="2">
    <source>
        <dbReference type="EMBL" id="URD75909.1"/>
    </source>
</evidence>
<sequence>MNGNRFSRSSAGGKSNRCEERDTKSTAGDRRR</sequence>
<organism evidence="2 3">
    <name type="scientific">Musa troglodytarum</name>
    <name type="common">fe'i banana</name>
    <dbReference type="NCBI Taxonomy" id="320322"/>
    <lineage>
        <taxon>Eukaryota</taxon>
        <taxon>Viridiplantae</taxon>
        <taxon>Streptophyta</taxon>
        <taxon>Embryophyta</taxon>
        <taxon>Tracheophyta</taxon>
        <taxon>Spermatophyta</taxon>
        <taxon>Magnoliopsida</taxon>
        <taxon>Liliopsida</taxon>
        <taxon>Zingiberales</taxon>
        <taxon>Musaceae</taxon>
        <taxon>Musa</taxon>
    </lineage>
</organism>
<reference evidence="2" key="1">
    <citation type="submission" date="2022-05" db="EMBL/GenBank/DDBJ databases">
        <title>The Musa troglodytarum L. genome provides insights into the mechanism of non-climacteric behaviour and enrichment of carotenoids.</title>
        <authorList>
            <person name="Wang J."/>
        </authorList>
    </citation>
    <scope>NUCLEOTIDE SEQUENCE</scope>
    <source>
        <tissue evidence="2">Leaf</tissue>
    </source>
</reference>